<dbReference type="OrthoDB" id="7165597at2"/>
<dbReference type="SMART" id="SM00463">
    <property type="entry name" value="SMR"/>
    <property type="match status" value="1"/>
</dbReference>
<reference evidence="3 4" key="1">
    <citation type="submission" date="2017-12" db="EMBL/GenBank/DDBJ databases">
        <title>Anaerobic carbon monoxide metabolism by Pleomorphomonas carboxyditropha sp. nov., a new mesophilic hydrogenogenic carboxidotroph.</title>
        <authorList>
            <person name="Esquivel-Elizondo S."/>
            <person name="Krajmalnik-Brown R."/>
        </authorList>
    </citation>
    <scope>NUCLEOTIDE SEQUENCE [LARGE SCALE GENOMIC DNA]</scope>
    <source>
        <strain evidence="3 4">R5-392</strain>
    </source>
</reference>
<name>A0A1I4SWJ9_9HYPH</name>
<dbReference type="PANTHER" id="PTHR35562:SF2">
    <property type="entry name" value="DNA ENDONUCLEASE SMRA-RELATED"/>
    <property type="match status" value="1"/>
</dbReference>
<proteinExistence type="predicted"/>
<keyword evidence="4" id="KW-1185">Reference proteome</keyword>
<evidence type="ECO:0000313" key="4">
    <source>
        <dbReference type="Proteomes" id="UP000233491"/>
    </source>
</evidence>
<evidence type="ECO:0000256" key="1">
    <source>
        <dbReference type="SAM" id="MobiDB-lite"/>
    </source>
</evidence>
<dbReference type="SUPFAM" id="SSF160443">
    <property type="entry name" value="SMR domain-like"/>
    <property type="match status" value="1"/>
</dbReference>
<accession>A0A1I4SWJ9</accession>
<organism evidence="3 4">
    <name type="scientific">Pleomorphomonas diazotrophica</name>
    <dbReference type="NCBI Taxonomy" id="1166257"/>
    <lineage>
        <taxon>Bacteria</taxon>
        <taxon>Pseudomonadati</taxon>
        <taxon>Pseudomonadota</taxon>
        <taxon>Alphaproteobacteria</taxon>
        <taxon>Hyphomicrobiales</taxon>
        <taxon>Pleomorphomonadaceae</taxon>
        <taxon>Pleomorphomonas</taxon>
    </lineage>
</organism>
<protein>
    <submittedName>
        <fullName evidence="3">DNA mismatch repair protein MutS</fullName>
    </submittedName>
</protein>
<feature type="region of interest" description="Disordered" evidence="1">
    <location>
        <begin position="27"/>
        <end position="75"/>
    </location>
</feature>
<feature type="compositionally biased region" description="Pro residues" evidence="1">
    <location>
        <begin position="57"/>
        <end position="67"/>
    </location>
</feature>
<dbReference type="EMBL" id="PJNW01000011">
    <property type="protein sequence ID" value="PKR88581.1"/>
    <property type="molecule type" value="Genomic_DNA"/>
</dbReference>
<evidence type="ECO:0000259" key="2">
    <source>
        <dbReference type="PROSITE" id="PS50828"/>
    </source>
</evidence>
<sequence>MSRRRGRPLAPEEEDLWRAVKKTVTPLFPEKIGPPPPAALSAAEPEAQRPLVHAPPTAAPAPPPKPTLPKLHPFGKRERQAVNRGRIAIDGRLDLHGYRQDEAHARLSGFLSHAQVMGWKVVLVITGKGRPGGDFQSLHDHERGVLRRVVPLWLSLPEFRRVVLGYEDAGPGHGGGGALYVRIRKRK</sequence>
<dbReference type="InterPro" id="IPR002625">
    <property type="entry name" value="Smr_dom"/>
</dbReference>
<feature type="domain" description="Smr" evidence="2">
    <location>
        <begin position="93"/>
        <end position="184"/>
    </location>
</feature>
<dbReference type="PANTHER" id="PTHR35562">
    <property type="entry name" value="DNA ENDONUCLEASE SMRA-RELATED"/>
    <property type="match status" value="1"/>
</dbReference>
<dbReference type="Gene3D" id="3.30.1370.110">
    <property type="match status" value="1"/>
</dbReference>
<dbReference type="InterPro" id="IPR036063">
    <property type="entry name" value="Smr_dom_sf"/>
</dbReference>
<dbReference type="Pfam" id="PF01713">
    <property type="entry name" value="Smr"/>
    <property type="match status" value="1"/>
</dbReference>
<dbReference type="AlphaFoldDB" id="A0A1I4SWJ9"/>
<evidence type="ECO:0000313" key="3">
    <source>
        <dbReference type="EMBL" id="PKR88581.1"/>
    </source>
</evidence>
<dbReference type="PROSITE" id="PS50828">
    <property type="entry name" value="SMR"/>
    <property type="match status" value="1"/>
</dbReference>
<comment type="caution">
    <text evidence="3">The sequence shown here is derived from an EMBL/GenBank/DDBJ whole genome shotgun (WGS) entry which is preliminary data.</text>
</comment>
<dbReference type="Proteomes" id="UP000233491">
    <property type="component" value="Unassembled WGS sequence"/>
</dbReference>
<dbReference type="RefSeq" id="WP_101290034.1">
    <property type="nucleotide sequence ID" value="NZ_FOUQ01000004.1"/>
</dbReference>
<gene>
    <name evidence="3" type="ORF">CXZ10_14380</name>
</gene>